<dbReference type="AlphaFoldDB" id="A0A6I0EZU4"/>
<evidence type="ECO:0000313" key="1">
    <source>
        <dbReference type="EMBL" id="KAB3535508.1"/>
    </source>
</evidence>
<organism evidence="1 2">
    <name type="scientific">Alkaliphilus pronyensis</name>
    <dbReference type="NCBI Taxonomy" id="1482732"/>
    <lineage>
        <taxon>Bacteria</taxon>
        <taxon>Bacillati</taxon>
        <taxon>Bacillota</taxon>
        <taxon>Clostridia</taxon>
        <taxon>Peptostreptococcales</taxon>
        <taxon>Natronincolaceae</taxon>
        <taxon>Alkaliphilus</taxon>
    </lineage>
</organism>
<protein>
    <submittedName>
        <fullName evidence="1">Uncharacterized protein</fullName>
    </submittedName>
</protein>
<dbReference type="OrthoDB" id="1955769at2"/>
<gene>
    <name evidence="1" type="ORF">F8154_06080</name>
</gene>
<proteinExistence type="predicted"/>
<evidence type="ECO:0000313" key="2">
    <source>
        <dbReference type="Proteomes" id="UP000432715"/>
    </source>
</evidence>
<sequence length="75" mass="8440">MNNRGDYDSIKDQLDLIRSNNTKTQEALSAIQLLMVDNNNGRVKDPRLISELQALTNTINSLSDDISSFSKHFSN</sequence>
<comment type="caution">
    <text evidence="1">The sequence shown here is derived from an EMBL/GenBank/DDBJ whole genome shotgun (WGS) entry which is preliminary data.</text>
</comment>
<reference evidence="1 2" key="1">
    <citation type="submission" date="2019-10" db="EMBL/GenBank/DDBJ databases">
        <title>Alkaliphilus serpentinus sp. nov. and Alkaliphilus pronyensis sp. nov., two novel anaerobic alkaliphilic species isolated from the serpentinized-hosted hydrothermal field of the Prony Bay (New Caledonia).</title>
        <authorList>
            <person name="Postec A."/>
        </authorList>
    </citation>
    <scope>NUCLEOTIDE SEQUENCE [LARGE SCALE GENOMIC DNA]</scope>
    <source>
        <strain evidence="1 2">LacV</strain>
    </source>
</reference>
<accession>A0A6I0EZU4</accession>
<name>A0A6I0EZU4_9FIRM</name>
<dbReference type="Proteomes" id="UP000432715">
    <property type="component" value="Unassembled WGS sequence"/>
</dbReference>
<dbReference type="RefSeq" id="WP_151860716.1">
    <property type="nucleotide sequence ID" value="NZ_WBZC01000018.1"/>
</dbReference>
<keyword evidence="2" id="KW-1185">Reference proteome</keyword>
<dbReference type="EMBL" id="WBZC01000018">
    <property type="protein sequence ID" value="KAB3535508.1"/>
    <property type="molecule type" value="Genomic_DNA"/>
</dbReference>